<dbReference type="InterPro" id="IPR000909">
    <property type="entry name" value="PLipase_C_PInositol-sp_X_dom"/>
</dbReference>
<evidence type="ECO:0000256" key="1">
    <source>
        <dbReference type="RuleBase" id="RU361133"/>
    </source>
</evidence>
<proteinExistence type="predicted"/>
<reference evidence="4 5" key="1">
    <citation type="submission" date="2024-01" db="EMBL/GenBank/DDBJ databases">
        <authorList>
            <person name="Allen C."/>
            <person name="Tagirdzhanova G."/>
        </authorList>
    </citation>
    <scope>NUCLEOTIDE SEQUENCE [LARGE SCALE GENOMIC DNA]</scope>
    <source>
        <strain evidence="4 5">CBS 573.63</strain>
    </source>
</reference>
<dbReference type="InterPro" id="IPR017946">
    <property type="entry name" value="PLC-like_Pdiesterase_TIM-brl"/>
</dbReference>
<dbReference type="InterPro" id="IPR001192">
    <property type="entry name" value="PI-PLC_fam"/>
</dbReference>
<keyword evidence="1" id="KW-0442">Lipid degradation</keyword>
<dbReference type="PANTHER" id="PTHR10336">
    <property type="entry name" value="PHOSPHOINOSITIDE-SPECIFIC PHOSPHOLIPASE C FAMILY PROTEIN"/>
    <property type="match status" value="1"/>
</dbReference>
<feature type="compositionally biased region" description="Low complexity" evidence="2">
    <location>
        <begin position="227"/>
        <end position="237"/>
    </location>
</feature>
<organism evidence="4 5">
    <name type="scientific">Sporothrix epigloea</name>
    <dbReference type="NCBI Taxonomy" id="1892477"/>
    <lineage>
        <taxon>Eukaryota</taxon>
        <taxon>Fungi</taxon>
        <taxon>Dikarya</taxon>
        <taxon>Ascomycota</taxon>
        <taxon>Pezizomycotina</taxon>
        <taxon>Sordariomycetes</taxon>
        <taxon>Sordariomycetidae</taxon>
        <taxon>Ophiostomatales</taxon>
        <taxon>Ophiostomataceae</taxon>
        <taxon>Sporothrix</taxon>
    </lineage>
</organism>
<dbReference type="CDD" id="cd00275">
    <property type="entry name" value="C2_PLC_like"/>
    <property type="match status" value="1"/>
</dbReference>
<dbReference type="EC" id="3.1.4.11" evidence="1"/>
<keyword evidence="1" id="KW-0443">Lipid metabolism</keyword>
<comment type="caution">
    <text evidence="4">The sequence shown here is derived from an EMBL/GenBank/DDBJ whole genome shotgun (WGS) entry which is preliminary data.</text>
</comment>
<dbReference type="InterPro" id="IPR035892">
    <property type="entry name" value="C2_domain_sf"/>
</dbReference>
<name>A0ABP0DH56_9PEZI</name>
<dbReference type="Pfam" id="PF00388">
    <property type="entry name" value="PI-PLC-X"/>
    <property type="match status" value="2"/>
</dbReference>
<keyword evidence="5" id="KW-1185">Reference proteome</keyword>
<dbReference type="PRINTS" id="PR00390">
    <property type="entry name" value="PHPHLIPASEC"/>
</dbReference>
<sequence length="902" mass="97902">MGLFSRKHGVVSTWPASHANHHGRNSLPIHNDHQPLRLVVTPESLAEATSANPERPVILLGDKTIKQLERIFRDICDCSTTLHDSFSIRSTLVGTPTLSKHGLDRFLTVTQGEKLVVPLDKEWYNFDEFLEVWCCQYSWNAVRPPPPAEALNLSFPISHYFISSSHNTYLVGNQLSSEASIAVYRKVLENNCRCIEIDVWDAPTKTIRKLSDRPKASQTPSGHSRHVSSSSVATSIRDSSEAVTSKAVTNGTTPKTSRSRASSRGQQGASGPVHVRSLVAGGVGPADADRVETGIDMSRLEKMMDHVAETEANIGIDGIETGQTVPAGVDSGQKQTFSKNLDHATARISVTAPDGRKASSAKVPDDTDTDVDGDAEPVVMHGLTFLGNDWTLGTHVPFRDVCRAIRHTAFRTNPLPIIVSLEVHAAASQQKKMVRIMREEWGTLLLDAPMDGTDPRLRLPTLATLQNKILVKVKKAHAPQRQSDGTAYMSLGASLFAASAAEKSGSASSSEDDVVGSNAHTNNKKSPIVEELGNLAIYTKSCHFQTFTDRDAKSPSHIFSLDHDKIDELYKESPLDLHRHNQTYLMRAYPRALPHVLSSNFDPCGCWRRGVQMVALNWQTLDKAMMLNHGLFEGSNGWVLKPASYRGGGTAATDAASVGGDGVLTTQIPPVAPPVASPNCKTHPVTMAEPKASYDLTITIYAGQHLPLPPALIKKQRKKAGGKNCPTEPSTGAGERRQYARYKPVVHCEVDAEQHEEHKCLEAPPPPQAKPTKLQPFCVATAMTPAQAVSRAIASPSLVTKPLCAAKVSELPAKQKTKPGESVHPDWGDKGNALSFANISGVVETLSFVLFSVEDASSNALAGWACVRLDRLQVGYRFISLMDSCGCPTEGKLLVKIEKHAR</sequence>
<dbReference type="SMART" id="SM00148">
    <property type="entry name" value="PLCXc"/>
    <property type="match status" value="1"/>
</dbReference>
<comment type="catalytic activity">
    <reaction evidence="1">
        <text>a 1,2-diacyl-sn-glycero-3-phospho-(1D-myo-inositol-4,5-bisphosphate) + H2O = 1D-myo-inositol 1,4,5-trisphosphate + a 1,2-diacyl-sn-glycerol + H(+)</text>
        <dbReference type="Rhea" id="RHEA:33179"/>
        <dbReference type="ChEBI" id="CHEBI:15377"/>
        <dbReference type="ChEBI" id="CHEBI:15378"/>
        <dbReference type="ChEBI" id="CHEBI:17815"/>
        <dbReference type="ChEBI" id="CHEBI:58456"/>
        <dbReference type="ChEBI" id="CHEBI:203600"/>
        <dbReference type="EC" id="3.1.4.11"/>
    </reaction>
</comment>
<dbReference type="PROSITE" id="PS50007">
    <property type="entry name" value="PIPLC_X_DOMAIN"/>
    <property type="match status" value="1"/>
</dbReference>
<dbReference type="SUPFAM" id="SSF49562">
    <property type="entry name" value="C2 domain (Calcium/lipid-binding domain, CaLB)"/>
    <property type="match status" value="1"/>
</dbReference>
<evidence type="ECO:0000259" key="3">
    <source>
        <dbReference type="PROSITE" id="PS50008"/>
    </source>
</evidence>
<dbReference type="PROSITE" id="PS50008">
    <property type="entry name" value="PIPLC_Y_DOMAIN"/>
    <property type="match status" value="1"/>
</dbReference>
<dbReference type="Pfam" id="PF00387">
    <property type="entry name" value="PI-PLC-Y"/>
    <property type="match status" value="1"/>
</dbReference>
<feature type="domain" description="PI-PLC Y-box" evidence="3">
    <location>
        <begin position="532"/>
        <end position="646"/>
    </location>
</feature>
<feature type="region of interest" description="Disordered" evidence="2">
    <location>
        <begin position="352"/>
        <end position="372"/>
    </location>
</feature>
<keyword evidence="1" id="KW-0378">Hydrolase</keyword>
<dbReference type="Gene3D" id="3.20.20.190">
    <property type="entry name" value="Phosphatidylinositol (PI) phosphodiesterase"/>
    <property type="match status" value="2"/>
</dbReference>
<gene>
    <name evidence="4" type="ORF">SEPCBS57363_002660</name>
</gene>
<feature type="compositionally biased region" description="Low complexity" evidence="2">
    <location>
        <begin position="259"/>
        <end position="271"/>
    </location>
</feature>
<dbReference type="InterPro" id="IPR001711">
    <property type="entry name" value="PLipase_C_Pinositol-sp_Y"/>
</dbReference>
<accession>A0ABP0DH56</accession>
<dbReference type="Proteomes" id="UP001642501">
    <property type="component" value="Unassembled WGS sequence"/>
</dbReference>
<evidence type="ECO:0000256" key="2">
    <source>
        <dbReference type="SAM" id="MobiDB-lite"/>
    </source>
</evidence>
<evidence type="ECO:0000313" key="5">
    <source>
        <dbReference type="Proteomes" id="UP001642501"/>
    </source>
</evidence>
<dbReference type="SUPFAM" id="SSF51695">
    <property type="entry name" value="PLC-like phosphodiesterases"/>
    <property type="match status" value="1"/>
</dbReference>
<feature type="region of interest" description="Disordered" evidence="2">
    <location>
        <begin position="210"/>
        <end position="290"/>
    </location>
</feature>
<dbReference type="PANTHER" id="PTHR10336:SF82">
    <property type="entry name" value="PHOSPHOINOSITIDE PHOSPHOLIPASE C"/>
    <property type="match status" value="1"/>
</dbReference>
<protein>
    <recommendedName>
        <fullName evidence="1">Phosphoinositide phospholipase C</fullName>
        <ecNumber evidence="1">3.1.4.11</ecNumber>
    </recommendedName>
</protein>
<evidence type="ECO:0000313" key="4">
    <source>
        <dbReference type="EMBL" id="CAK7267574.1"/>
    </source>
</evidence>
<dbReference type="EMBL" id="CAWUOM010000036">
    <property type="protein sequence ID" value="CAK7267574.1"/>
    <property type="molecule type" value="Genomic_DNA"/>
</dbReference>
<dbReference type="Gene3D" id="2.60.40.150">
    <property type="entry name" value="C2 domain"/>
    <property type="match status" value="1"/>
</dbReference>
<dbReference type="SMART" id="SM00149">
    <property type="entry name" value="PLCYc"/>
    <property type="match status" value="1"/>
</dbReference>
<feature type="compositionally biased region" description="Polar residues" evidence="2">
    <location>
        <begin position="241"/>
        <end position="256"/>
    </location>
</feature>